<evidence type="ECO:0000256" key="6">
    <source>
        <dbReference type="ARBA" id="ARBA00022723"/>
    </source>
</evidence>
<evidence type="ECO:0000256" key="14">
    <source>
        <dbReference type="SAM" id="Phobius"/>
    </source>
</evidence>
<evidence type="ECO:0000256" key="1">
    <source>
        <dbReference type="ARBA" id="ARBA00004651"/>
    </source>
</evidence>
<keyword evidence="4" id="KW-0349">Heme</keyword>
<dbReference type="Pfam" id="PF02665">
    <property type="entry name" value="Nitrate_red_gam"/>
    <property type="match status" value="1"/>
</dbReference>
<keyword evidence="3" id="KW-1003">Cell membrane</keyword>
<dbReference type="PANTHER" id="PTHR30598">
    <property type="entry name" value="NITRATE REDUCTASE PRIVATE CHAPERONE, REDOX ENZYME MATURATION PROTEIN REMP FAMILY"/>
    <property type="match status" value="1"/>
</dbReference>
<feature type="domain" description="NarG-like" evidence="15">
    <location>
        <begin position="5"/>
        <end position="226"/>
    </location>
</feature>
<feature type="transmembrane region" description="Helical" evidence="14">
    <location>
        <begin position="6"/>
        <end position="28"/>
    </location>
</feature>
<feature type="transmembrane region" description="Helical" evidence="14">
    <location>
        <begin position="190"/>
        <end position="217"/>
    </location>
</feature>
<evidence type="ECO:0000256" key="11">
    <source>
        <dbReference type="ARBA" id="ARBA00023063"/>
    </source>
</evidence>
<keyword evidence="12 14" id="KW-0472">Membrane</keyword>
<sequence>MNLHNFLYGVYPYLAGTIFLIGSLVRFDHEQYTWKSDSSQLLSRKNMRLASNLFHVGIIAIFFGHLVGLLTPHSLFLALGVSDMAHQYIAIAAGSVFGTLCLIGALMLWFRRMFNPRISATSRFSDKLIITWLLVTLMLGLSTIPVSLGHASHGDPSVMIALAHWAQSIATFQPDPAVIAGVDTIFKVHLFFGMTVFLLFPFTRLVHVWSVPLGYLARPYQIVRTKRRIKAVSAPEVPVLQQPSGYNSAPAGAPVDRPAHAR</sequence>
<evidence type="ECO:0000256" key="13">
    <source>
        <dbReference type="SAM" id="MobiDB-lite"/>
    </source>
</evidence>
<keyword evidence="7" id="KW-0249">Electron transport</keyword>
<evidence type="ECO:0000313" key="17">
    <source>
        <dbReference type="Proteomes" id="UP001446205"/>
    </source>
</evidence>
<dbReference type="Proteomes" id="UP001446205">
    <property type="component" value="Unassembled WGS sequence"/>
</dbReference>
<organism evidence="16 17">
    <name type="scientific">Thermithiobacillus plumbiphilus</name>
    <dbReference type="NCBI Taxonomy" id="1729899"/>
    <lineage>
        <taxon>Bacteria</taxon>
        <taxon>Pseudomonadati</taxon>
        <taxon>Pseudomonadota</taxon>
        <taxon>Acidithiobacillia</taxon>
        <taxon>Acidithiobacillales</taxon>
        <taxon>Thermithiobacillaceae</taxon>
        <taxon>Thermithiobacillus</taxon>
    </lineage>
</organism>
<dbReference type="RefSeq" id="WP_341370735.1">
    <property type="nucleotide sequence ID" value="NZ_JBBPCO010000007.1"/>
</dbReference>
<gene>
    <name evidence="16" type="primary">narI</name>
    <name evidence="16" type="ORF">WOB96_07840</name>
</gene>
<evidence type="ECO:0000256" key="5">
    <source>
        <dbReference type="ARBA" id="ARBA00022692"/>
    </source>
</evidence>
<dbReference type="InterPro" id="IPR036197">
    <property type="entry name" value="NarG-like_sf"/>
</dbReference>
<evidence type="ECO:0000256" key="10">
    <source>
        <dbReference type="ARBA" id="ARBA00023004"/>
    </source>
</evidence>
<evidence type="ECO:0000256" key="7">
    <source>
        <dbReference type="ARBA" id="ARBA00022982"/>
    </source>
</evidence>
<feature type="transmembrane region" description="Helical" evidence="14">
    <location>
        <begin position="49"/>
        <end position="68"/>
    </location>
</feature>
<comment type="subcellular location">
    <subcellularLocation>
        <location evidence="1">Cell membrane</location>
        <topology evidence="1">Multi-pass membrane protein</topology>
    </subcellularLocation>
</comment>
<dbReference type="EMBL" id="JBBPCO010000007">
    <property type="protein sequence ID" value="MEK8089677.1"/>
    <property type="molecule type" value="Genomic_DNA"/>
</dbReference>
<evidence type="ECO:0000256" key="9">
    <source>
        <dbReference type="ARBA" id="ARBA00023002"/>
    </source>
</evidence>
<keyword evidence="10" id="KW-0408">Iron</keyword>
<feature type="region of interest" description="Disordered" evidence="13">
    <location>
        <begin position="241"/>
        <end position="262"/>
    </location>
</feature>
<evidence type="ECO:0000313" key="16">
    <source>
        <dbReference type="EMBL" id="MEK8089677.1"/>
    </source>
</evidence>
<comment type="caution">
    <text evidence="16">The sequence shown here is derived from an EMBL/GenBank/DDBJ whole genome shotgun (WGS) entry which is preliminary data.</text>
</comment>
<dbReference type="InterPro" id="IPR003816">
    <property type="entry name" value="Nitrate_red_gam"/>
</dbReference>
<evidence type="ECO:0000259" key="15">
    <source>
        <dbReference type="Pfam" id="PF02665"/>
    </source>
</evidence>
<keyword evidence="6" id="KW-0479">Metal-binding</keyword>
<dbReference type="NCBIfam" id="TIGR00351">
    <property type="entry name" value="narI"/>
    <property type="match status" value="1"/>
</dbReference>
<evidence type="ECO:0000256" key="4">
    <source>
        <dbReference type="ARBA" id="ARBA00022617"/>
    </source>
</evidence>
<dbReference type="InterPro" id="IPR051936">
    <property type="entry name" value="Heme-iron_electron_transfer"/>
</dbReference>
<feature type="transmembrane region" description="Helical" evidence="14">
    <location>
        <begin position="129"/>
        <end position="148"/>
    </location>
</feature>
<evidence type="ECO:0000256" key="2">
    <source>
        <dbReference type="ARBA" id="ARBA00022448"/>
    </source>
</evidence>
<reference evidence="16 17" key="1">
    <citation type="submission" date="2024-04" db="EMBL/GenBank/DDBJ databases">
        <authorList>
            <person name="Abashina T."/>
            <person name="Shaikin A."/>
        </authorList>
    </citation>
    <scope>NUCLEOTIDE SEQUENCE [LARGE SCALE GENOMIC DNA]</scope>
    <source>
        <strain evidence="16 17">AAFK</strain>
    </source>
</reference>
<accession>A0ABU9D831</accession>
<keyword evidence="17" id="KW-1185">Reference proteome</keyword>
<dbReference type="InterPro" id="IPR023234">
    <property type="entry name" value="NarG-like_domain"/>
</dbReference>
<protein>
    <submittedName>
        <fullName evidence="16">Respiratory nitrate reductase subunit gamma</fullName>
    </submittedName>
</protein>
<keyword evidence="2" id="KW-0813">Transport</keyword>
<keyword evidence="8 14" id="KW-1133">Transmembrane helix</keyword>
<keyword evidence="5 14" id="KW-0812">Transmembrane</keyword>
<dbReference type="PANTHER" id="PTHR30598:SF3">
    <property type="entry name" value="RESPIRATORY NITRATE REDUCTASE 1 GAMMA CHAIN"/>
    <property type="match status" value="1"/>
</dbReference>
<evidence type="ECO:0000256" key="3">
    <source>
        <dbReference type="ARBA" id="ARBA00022475"/>
    </source>
</evidence>
<dbReference type="SUPFAM" id="SSF103501">
    <property type="entry name" value="Respiratory nitrate reductase 1 gamma chain"/>
    <property type="match status" value="1"/>
</dbReference>
<dbReference type="Gene3D" id="1.20.950.20">
    <property type="entry name" value="Transmembrane di-heme cytochromes, Chain C"/>
    <property type="match status" value="1"/>
</dbReference>
<name>A0ABU9D831_9PROT</name>
<evidence type="ECO:0000256" key="8">
    <source>
        <dbReference type="ARBA" id="ARBA00022989"/>
    </source>
</evidence>
<keyword evidence="11" id="KW-0534">Nitrate assimilation</keyword>
<evidence type="ECO:0000256" key="12">
    <source>
        <dbReference type="ARBA" id="ARBA00023136"/>
    </source>
</evidence>
<feature type="transmembrane region" description="Helical" evidence="14">
    <location>
        <begin position="88"/>
        <end position="109"/>
    </location>
</feature>
<keyword evidence="9" id="KW-0560">Oxidoreductase</keyword>
<proteinExistence type="predicted"/>